<dbReference type="OrthoDB" id="49483at2759"/>
<reference evidence="2" key="2">
    <citation type="submission" date="2021-04" db="EMBL/GenBank/DDBJ databases">
        <authorList>
            <person name="Podell S."/>
        </authorList>
    </citation>
    <scope>NUCLEOTIDE SEQUENCE</scope>
    <source>
        <strain evidence="2">Hildebrandi</strain>
    </source>
</reference>
<feature type="compositionally biased region" description="Polar residues" evidence="1">
    <location>
        <begin position="70"/>
        <end position="80"/>
    </location>
</feature>
<feature type="region of interest" description="Disordered" evidence="1">
    <location>
        <begin position="602"/>
        <end position="630"/>
    </location>
</feature>
<sequence>MESTIDLHQMVFQQDPNWYQEYVLDILGEEFCSQQWAVDTTMKASSSLPSPPTATTTSATTTTTILSSTDQQSYPTTKSGSIPDEKVSLNNNNNKMSSTTVSTTSSTVVAIPNTVEWKLAVEKGSVSVDQKRNSTMDDDHQISSEIELLSDGHLDEPMDVEMDTVTIDHDQTEDQQKVMNDDDTAIQSSSSEDLIKQVQGKEITTSSNETKLLLTVDDEKRTDEDLVGDATALTLDTPLTVQSKSSSIIPKNSTTKEAVTESLANVNNTSKIQNTTIPVVNDDDDQRVVVYRSIIGNAMTSVPLRNLTLLGYTVPELERMQSDSLCVVVNDQIRIPRMGVPLQWCVQDKAAPAQVRVVDTEAQAERLIQDDIEKSQQQKQQKRKDRTGRAGPDGNDPPKSADVPETRSKNNDDEFAPKSSSSSAHRKAKQYPSPDTTNKRRLSSKSGPSRSKERLEVLSSRGSSWRNSELDDDAHQVVKKQRDLDSVRIPRGDRRSSVDRDGSMKRIYNARDPYSNGIQRQKVDRGDPPAPVNGPWVDYETFKNMLRNEAEFRVRILGERFAPTIKQESQWRLDLYKAWLWNLNDGIGESFIPPSRYERARRMQRTGGIYKTQESKPSTKDRKFSKQRKK</sequence>
<dbReference type="EMBL" id="JAGRRH010000022">
    <property type="protein sequence ID" value="KAG7345681.1"/>
    <property type="molecule type" value="Genomic_DNA"/>
</dbReference>
<dbReference type="Proteomes" id="UP000693970">
    <property type="component" value="Unassembled WGS sequence"/>
</dbReference>
<accession>A0A9K3KLQ8</accession>
<proteinExistence type="predicted"/>
<evidence type="ECO:0000313" key="2">
    <source>
        <dbReference type="EMBL" id="KAG7345681.1"/>
    </source>
</evidence>
<feature type="region of interest" description="Disordered" evidence="1">
    <location>
        <begin position="67"/>
        <end position="101"/>
    </location>
</feature>
<name>A0A9K3KLQ8_9STRA</name>
<reference evidence="2" key="1">
    <citation type="journal article" date="2021" name="Sci. Rep.">
        <title>Diploid genomic architecture of Nitzschia inconspicua, an elite biomass production diatom.</title>
        <authorList>
            <person name="Oliver A."/>
            <person name="Podell S."/>
            <person name="Pinowska A."/>
            <person name="Traller J.C."/>
            <person name="Smith S.R."/>
            <person name="McClure R."/>
            <person name="Beliaev A."/>
            <person name="Bohutskyi P."/>
            <person name="Hill E.A."/>
            <person name="Rabines A."/>
            <person name="Zheng H."/>
            <person name="Allen L.Z."/>
            <person name="Kuo A."/>
            <person name="Grigoriev I.V."/>
            <person name="Allen A.E."/>
            <person name="Hazlebeck D."/>
            <person name="Allen E.E."/>
        </authorList>
    </citation>
    <scope>NUCLEOTIDE SEQUENCE</scope>
    <source>
        <strain evidence="2">Hildebrandi</strain>
    </source>
</reference>
<gene>
    <name evidence="2" type="ORF">IV203_033212</name>
</gene>
<evidence type="ECO:0000313" key="3">
    <source>
        <dbReference type="Proteomes" id="UP000693970"/>
    </source>
</evidence>
<keyword evidence="3" id="KW-1185">Reference proteome</keyword>
<dbReference type="AlphaFoldDB" id="A0A9K3KLQ8"/>
<feature type="compositionally biased region" description="Basic and acidic residues" evidence="1">
    <location>
        <begin position="613"/>
        <end position="624"/>
    </location>
</feature>
<feature type="region of interest" description="Disordered" evidence="1">
    <location>
        <begin position="368"/>
        <end position="501"/>
    </location>
</feature>
<feature type="compositionally biased region" description="Basic and acidic residues" evidence="1">
    <location>
        <begin position="402"/>
        <end position="416"/>
    </location>
</feature>
<feature type="compositionally biased region" description="Basic and acidic residues" evidence="1">
    <location>
        <begin position="473"/>
        <end position="501"/>
    </location>
</feature>
<evidence type="ECO:0000256" key="1">
    <source>
        <dbReference type="SAM" id="MobiDB-lite"/>
    </source>
</evidence>
<protein>
    <submittedName>
        <fullName evidence="2">Uncharacterized protein</fullName>
    </submittedName>
</protein>
<comment type="caution">
    <text evidence="2">The sequence shown here is derived from an EMBL/GenBank/DDBJ whole genome shotgun (WGS) entry which is preliminary data.</text>
</comment>
<organism evidence="2 3">
    <name type="scientific">Nitzschia inconspicua</name>
    <dbReference type="NCBI Taxonomy" id="303405"/>
    <lineage>
        <taxon>Eukaryota</taxon>
        <taxon>Sar</taxon>
        <taxon>Stramenopiles</taxon>
        <taxon>Ochrophyta</taxon>
        <taxon>Bacillariophyta</taxon>
        <taxon>Bacillariophyceae</taxon>
        <taxon>Bacillariophycidae</taxon>
        <taxon>Bacillariales</taxon>
        <taxon>Bacillariaceae</taxon>
        <taxon>Nitzschia</taxon>
    </lineage>
</organism>